<dbReference type="Proteomes" id="UP001221898">
    <property type="component" value="Unassembled WGS sequence"/>
</dbReference>
<evidence type="ECO:0000313" key="1">
    <source>
        <dbReference type="EMBL" id="KAJ8372303.1"/>
    </source>
</evidence>
<dbReference type="InterPro" id="IPR043502">
    <property type="entry name" value="DNA/RNA_pol_sf"/>
</dbReference>
<protein>
    <recommendedName>
        <fullName evidence="3">Reverse transcriptase</fullName>
    </recommendedName>
</protein>
<dbReference type="AlphaFoldDB" id="A0AAD7W1L2"/>
<sequence length="85" mass="9567">MTTYSTPSCVLVTESPWVSPAVVVQKKDRSLQFCVDYRCLNNVTTKVLYPLPRIDNILDSVCSPTWFSTLDLHSGYWQVPLSPSA</sequence>
<reference evidence="1" key="1">
    <citation type="journal article" date="2023" name="Science">
        <title>Genome structures resolve the early diversification of teleost fishes.</title>
        <authorList>
            <person name="Parey E."/>
            <person name="Louis A."/>
            <person name="Montfort J."/>
            <person name="Bouchez O."/>
            <person name="Roques C."/>
            <person name="Iampietro C."/>
            <person name="Lluch J."/>
            <person name="Castinel A."/>
            <person name="Donnadieu C."/>
            <person name="Desvignes T."/>
            <person name="Floi Bucao C."/>
            <person name="Jouanno E."/>
            <person name="Wen M."/>
            <person name="Mejri S."/>
            <person name="Dirks R."/>
            <person name="Jansen H."/>
            <person name="Henkel C."/>
            <person name="Chen W.J."/>
            <person name="Zahm M."/>
            <person name="Cabau C."/>
            <person name="Klopp C."/>
            <person name="Thompson A.W."/>
            <person name="Robinson-Rechavi M."/>
            <person name="Braasch I."/>
            <person name="Lecointre G."/>
            <person name="Bobe J."/>
            <person name="Postlethwait J.H."/>
            <person name="Berthelot C."/>
            <person name="Roest Crollius H."/>
            <person name="Guiguen Y."/>
        </authorList>
    </citation>
    <scope>NUCLEOTIDE SEQUENCE</scope>
    <source>
        <strain evidence="1">NC1722</strain>
    </source>
</reference>
<dbReference type="Gene3D" id="3.10.10.10">
    <property type="entry name" value="HIV Type 1 Reverse Transcriptase, subunit A, domain 1"/>
    <property type="match status" value="1"/>
</dbReference>
<dbReference type="SUPFAM" id="SSF56672">
    <property type="entry name" value="DNA/RNA polymerases"/>
    <property type="match status" value="1"/>
</dbReference>
<dbReference type="InterPro" id="IPR053134">
    <property type="entry name" value="RNA-dir_DNA_polymerase"/>
</dbReference>
<dbReference type="PANTHER" id="PTHR24559:SF444">
    <property type="entry name" value="REVERSE TRANSCRIPTASE DOMAIN-CONTAINING PROTEIN"/>
    <property type="match status" value="1"/>
</dbReference>
<gene>
    <name evidence="1" type="ORF">AAFF_G00290890</name>
</gene>
<dbReference type="EMBL" id="JAINUG010000408">
    <property type="protein sequence ID" value="KAJ8372303.1"/>
    <property type="molecule type" value="Genomic_DNA"/>
</dbReference>
<dbReference type="CDD" id="cd01647">
    <property type="entry name" value="RT_LTR"/>
    <property type="match status" value="1"/>
</dbReference>
<organism evidence="1 2">
    <name type="scientific">Aldrovandia affinis</name>
    <dbReference type="NCBI Taxonomy" id="143900"/>
    <lineage>
        <taxon>Eukaryota</taxon>
        <taxon>Metazoa</taxon>
        <taxon>Chordata</taxon>
        <taxon>Craniata</taxon>
        <taxon>Vertebrata</taxon>
        <taxon>Euteleostomi</taxon>
        <taxon>Actinopterygii</taxon>
        <taxon>Neopterygii</taxon>
        <taxon>Teleostei</taxon>
        <taxon>Notacanthiformes</taxon>
        <taxon>Halosauridae</taxon>
        <taxon>Aldrovandia</taxon>
    </lineage>
</organism>
<accession>A0AAD7W1L2</accession>
<name>A0AAD7W1L2_9TELE</name>
<keyword evidence="2" id="KW-1185">Reference proteome</keyword>
<dbReference type="InterPro" id="IPR043128">
    <property type="entry name" value="Rev_trsase/Diguanyl_cyclase"/>
</dbReference>
<dbReference type="PANTHER" id="PTHR24559">
    <property type="entry name" value="TRANSPOSON TY3-I GAG-POL POLYPROTEIN"/>
    <property type="match status" value="1"/>
</dbReference>
<evidence type="ECO:0000313" key="2">
    <source>
        <dbReference type="Proteomes" id="UP001221898"/>
    </source>
</evidence>
<evidence type="ECO:0008006" key="3">
    <source>
        <dbReference type="Google" id="ProtNLM"/>
    </source>
</evidence>
<dbReference type="Gene3D" id="3.30.70.270">
    <property type="match status" value="1"/>
</dbReference>
<proteinExistence type="predicted"/>
<comment type="caution">
    <text evidence="1">The sequence shown here is derived from an EMBL/GenBank/DDBJ whole genome shotgun (WGS) entry which is preliminary data.</text>
</comment>